<dbReference type="PANTHER" id="PTHR43135:SF3">
    <property type="entry name" value="ALPHA-D-RIBOSE 1-METHYLPHOSPHONATE 5-TRIPHOSPHATE DIPHOSPHATASE"/>
    <property type="match status" value="1"/>
</dbReference>
<dbReference type="Proteomes" id="UP000036938">
    <property type="component" value="Unassembled WGS sequence"/>
</dbReference>
<dbReference type="Pfam" id="PF07969">
    <property type="entry name" value="Amidohydro_3"/>
    <property type="match status" value="1"/>
</dbReference>
<dbReference type="Gene3D" id="3.20.20.140">
    <property type="entry name" value="Metal-dependent hydrolases"/>
    <property type="match status" value="1"/>
</dbReference>
<dbReference type="NCBIfam" id="NF011987">
    <property type="entry name" value="PRK15446.2-3"/>
    <property type="match status" value="1"/>
</dbReference>
<dbReference type="InterPro" id="IPR032466">
    <property type="entry name" value="Metal_Hydrolase"/>
</dbReference>
<dbReference type="InterPro" id="IPR011059">
    <property type="entry name" value="Metal-dep_hydrolase_composite"/>
</dbReference>
<accession>A0A0L1JT94</accession>
<dbReference type="STRING" id="1317121.ATO11_06380"/>
<name>A0A0L1JT94_9RHOB</name>
<dbReference type="InterPro" id="IPR013108">
    <property type="entry name" value="Amidohydro_3"/>
</dbReference>
<dbReference type="SUPFAM" id="SSF51338">
    <property type="entry name" value="Composite domain of metallo-dependent hydrolases"/>
    <property type="match status" value="1"/>
</dbReference>
<dbReference type="InterPro" id="IPR051781">
    <property type="entry name" value="Metallo-dep_Hydrolase"/>
</dbReference>
<proteinExistence type="predicted"/>
<evidence type="ECO:0000259" key="1">
    <source>
        <dbReference type="Pfam" id="PF07969"/>
    </source>
</evidence>
<feature type="domain" description="Amidohydrolase 3" evidence="1">
    <location>
        <begin position="305"/>
        <end position="356"/>
    </location>
</feature>
<dbReference type="RefSeq" id="WP_050529976.1">
    <property type="nucleotide sequence ID" value="NZ_AQQZ01000002.1"/>
</dbReference>
<comment type="caution">
    <text evidence="2">The sequence shown here is derived from an EMBL/GenBank/DDBJ whole genome shotgun (WGS) entry which is preliminary data.</text>
</comment>
<dbReference type="PATRIC" id="fig|1317121.7.peg.1657"/>
<keyword evidence="3" id="KW-1185">Reference proteome</keyword>
<evidence type="ECO:0000313" key="3">
    <source>
        <dbReference type="Proteomes" id="UP000036938"/>
    </source>
</evidence>
<sequence>MAIRLTIEGARVLAPDGWTDALHLADGAVVDAAQPRRVRLDGWLVLPGIVDLHGDGFERHVAKRRGALKDYTSGLQSIEAELAANGITTAYLAQFYSWEGGLRGPEAAERLCAGLREYRTQGTDMRVQLRVESHMIDAFPDILALVERFGVPYVVINDHLPHDALEAGKRPPRINGQALRAGTDPERYLQRMKDLHARRDEVPDAVSCLVEQLHARQVRTGSHDDADAAARRAARALGLRVSEFPETMDAAQEARGAGEGTILGAPNVMRGGSHAGKVAAEEVIAAGFCDALASDYYYPAPRHAALRLAGQGMVLDEAWRLVSEGPARLLGLPDRGRLAPGCRADVVILDPADGSVGATLCAGRVTYMAGPVAEALIAA</sequence>
<protein>
    <submittedName>
        <fullName evidence="2">Phosphonate metabolism protein PhnM</fullName>
    </submittedName>
</protein>
<reference evidence="2 3" key="1">
    <citation type="journal article" date="2015" name="Int. J. Syst. Evol. Microbiol.">
        <title>Aestuariivita atlantica sp. nov., isolated from deep sea sediment of the Atlantic Ocean.</title>
        <authorList>
            <person name="Li G."/>
            <person name="Lai Q."/>
            <person name="Du Y."/>
            <person name="Liu X."/>
            <person name="Sun F."/>
            <person name="Shao Z."/>
        </authorList>
    </citation>
    <scope>NUCLEOTIDE SEQUENCE [LARGE SCALE GENOMIC DNA]</scope>
    <source>
        <strain evidence="2 3">22II-S11-z3</strain>
    </source>
</reference>
<dbReference type="GO" id="GO:0016810">
    <property type="term" value="F:hydrolase activity, acting on carbon-nitrogen (but not peptide) bonds"/>
    <property type="evidence" value="ECO:0007669"/>
    <property type="project" value="InterPro"/>
</dbReference>
<dbReference type="GO" id="GO:0019700">
    <property type="term" value="P:organic phosphonate catabolic process"/>
    <property type="evidence" value="ECO:0007669"/>
    <property type="project" value="InterPro"/>
</dbReference>
<dbReference type="SUPFAM" id="SSF51556">
    <property type="entry name" value="Metallo-dependent hydrolases"/>
    <property type="match status" value="1"/>
</dbReference>
<dbReference type="PIRSF" id="PIRSF038971">
    <property type="entry name" value="PhnM"/>
    <property type="match status" value="1"/>
</dbReference>
<organism evidence="2 3">
    <name type="scientific">Pseudaestuariivita atlantica</name>
    <dbReference type="NCBI Taxonomy" id="1317121"/>
    <lineage>
        <taxon>Bacteria</taxon>
        <taxon>Pseudomonadati</taxon>
        <taxon>Pseudomonadota</taxon>
        <taxon>Alphaproteobacteria</taxon>
        <taxon>Rhodobacterales</taxon>
        <taxon>Paracoccaceae</taxon>
        <taxon>Pseudaestuariivita</taxon>
    </lineage>
</organism>
<gene>
    <name evidence="2" type="ORF">ATO11_06380</name>
</gene>
<dbReference type="EMBL" id="AQQZ01000002">
    <property type="protein sequence ID" value="KNG94984.1"/>
    <property type="molecule type" value="Genomic_DNA"/>
</dbReference>
<dbReference type="OrthoDB" id="9785413at2"/>
<dbReference type="InterPro" id="IPR012696">
    <property type="entry name" value="PhnM"/>
</dbReference>
<evidence type="ECO:0000313" key="2">
    <source>
        <dbReference type="EMBL" id="KNG94984.1"/>
    </source>
</evidence>
<dbReference type="PANTHER" id="PTHR43135">
    <property type="entry name" value="ALPHA-D-RIBOSE 1-METHYLPHOSPHONATE 5-TRIPHOSPHATE DIPHOSPHATASE"/>
    <property type="match status" value="1"/>
</dbReference>
<dbReference type="AlphaFoldDB" id="A0A0L1JT94"/>